<evidence type="ECO:0000313" key="3">
    <source>
        <dbReference type="Proteomes" id="UP000050525"/>
    </source>
</evidence>
<accession>A0A151NSI9</accession>
<protein>
    <submittedName>
        <fullName evidence="2">Uncharacterized protein</fullName>
    </submittedName>
</protein>
<evidence type="ECO:0000313" key="2">
    <source>
        <dbReference type="EMBL" id="KYO39670.1"/>
    </source>
</evidence>
<proteinExistence type="predicted"/>
<name>A0A151NSI9_ALLMI</name>
<sequence length="95" mass="10437">MGRVGEIPVKCTRPFLVTAFQGSKRIRKLRCDVVGKSMEAFGPKGSLGKKPLCPGSAVGKTPRQSLQGERMEKEKRCSKASRVWSDPFTGVVQRT</sequence>
<evidence type="ECO:0000256" key="1">
    <source>
        <dbReference type="SAM" id="MobiDB-lite"/>
    </source>
</evidence>
<comment type="caution">
    <text evidence="2">The sequence shown here is derived from an EMBL/GenBank/DDBJ whole genome shotgun (WGS) entry which is preliminary data.</text>
</comment>
<gene>
    <name evidence="2" type="ORF">Y1Q_0018719</name>
</gene>
<dbReference type="Proteomes" id="UP000050525">
    <property type="component" value="Unassembled WGS sequence"/>
</dbReference>
<dbReference type="EMBL" id="AKHW03002185">
    <property type="protein sequence ID" value="KYO39670.1"/>
    <property type="molecule type" value="Genomic_DNA"/>
</dbReference>
<keyword evidence="3" id="KW-1185">Reference proteome</keyword>
<reference evidence="2 3" key="1">
    <citation type="journal article" date="2012" name="Genome Biol.">
        <title>Sequencing three crocodilian genomes to illuminate the evolution of archosaurs and amniotes.</title>
        <authorList>
            <person name="St John J.A."/>
            <person name="Braun E.L."/>
            <person name="Isberg S.R."/>
            <person name="Miles L.G."/>
            <person name="Chong A.Y."/>
            <person name="Gongora J."/>
            <person name="Dalzell P."/>
            <person name="Moran C."/>
            <person name="Bed'hom B."/>
            <person name="Abzhanov A."/>
            <person name="Burgess S.C."/>
            <person name="Cooksey A.M."/>
            <person name="Castoe T.A."/>
            <person name="Crawford N.G."/>
            <person name="Densmore L.D."/>
            <person name="Drew J.C."/>
            <person name="Edwards S.V."/>
            <person name="Faircloth B.C."/>
            <person name="Fujita M.K."/>
            <person name="Greenwold M.J."/>
            <person name="Hoffmann F.G."/>
            <person name="Howard J.M."/>
            <person name="Iguchi T."/>
            <person name="Janes D.E."/>
            <person name="Khan S.Y."/>
            <person name="Kohno S."/>
            <person name="de Koning A.J."/>
            <person name="Lance S.L."/>
            <person name="McCarthy F.M."/>
            <person name="McCormack J.E."/>
            <person name="Merchant M.E."/>
            <person name="Peterson D.G."/>
            <person name="Pollock D.D."/>
            <person name="Pourmand N."/>
            <person name="Raney B.J."/>
            <person name="Roessler K.A."/>
            <person name="Sanford J.R."/>
            <person name="Sawyer R.H."/>
            <person name="Schmidt C.J."/>
            <person name="Triplett E.W."/>
            <person name="Tuberville T.D."/>
            <person name="Venegas-Anaya M."/>
            <person name="Howard J.T."/>
            <person name="Jarvis E.D."/>
            <person name="Guillette L.J.Jr."/>
            <person name="Glenn T.C."/>
            <person name="Green R.E."/>
            <person name="Ray D.A."/>
        </authorList>
    </citation>
    <scope>NUCLEOTIDE SEQUENCE [LARGE SCALE GENOMIC DNA]</scope>
    <source>
        <strain evidence="2">KSC_2009_1</strain>
    </source>
</reference>
<feature type="region of interest" description="Disordered" evidence="1">
    <location>
        <begin position="51"/>
        <end position="80"/>
    </location>
</feature>
<dbReference type="AlphaFoldDB" id="A0A151NSI9"/>
<organism evidence="2 3">
    <name type="scientific">Alligator mississippiensis</name>
    <name type="common">American alligator</name>
    <dbReference type="NCBI Taxonomy" id="8496"/>
    <lineage>
        <taxon>Eukaryota</taxon>
        <taxon>Metazoa</taxon>
        <taxon>Chordata</taxon>
        <taxon>Craniata</taxon>
        <taxon>Vertebrata</taxon>
        <taxon>Euteleostomi</taxon>
        <taxon>Archelosauria</taxon>
        <taxon>Archosauria</taxon>
        <taxon>Crocodylia</taxon>
        <taxon>Alligatoridae</taxon>
        <taxon>Alligatorinae</taxon>
        <taxon>Alligator</taxon>
    </lineage>
</organism>